<dbReference type="InterPro" id="IPR008397">
    <property type="entry name" value="Alginate_lyase_dom"/>
</dbReference>
<feature type="domain" description="Alginate lyase" evidence="4">
    <location>
        <begin position="71"/>
        <end position="349"/>
    </location>
</feature>
<evidence type="ECO:0000256" key="2">
    <source>
        <dbReference type="ARBA" id="ARBA00023239"/>
    </source>
</evidence>
<proteinExistence type="predicted"/>
<gene>
    <name evidence="5" type="ORF">GCM10009410_03360</name>
</gene>
<protein>
    <recommendedName>
        <fullName evidence="4">Alginate lyase domain-containing protein</fullName>
    </recommendedName>
</protein>
<dbReference type="Proteomes" id="UP000654004">
    <property type="component" value="Unassembled WGS sequence"/>
</dbReference>
<dbReference type="SUPFAM" id="SSF48230">
    <property type="entry name" value="Chondroitin AC/alginate lyase"/>
    <property type="match status" value="1"/>
</dbReference>
<evidence type="ECO:0000259" key="4">
    <source>
        <dbReference type="Pfam" id="PF05426"/>
    </source>
</evidence>
<feature type="chain" id="PRO_5046692914" description="Alginate lyase domain-containing protein" evidence="3">
    <location>
        <begin position="24"/>
        <end position="418"/>
    </location>
</feature>
<keyword evidence="1 3" id="KW-0732">Signal</keyword>
<dbReference type="Gene3D" id="1.50.10.100">
    <property type="entry name" value="Chondroitin AC/alginate lyase"/>
    <property type="match status" value="1"/>
</dbReference>
<dbReference type="Pfam" id="PF05426">
    <property type="entry name" value="Alginate_lyase"/>
    <property type="match status" value="1"/>
</dbReference>
<name>A0ABQ2QEB2_9GAMM</name>
<evidence type="ECO:0000313" key="6">
    <source>
        <dbReference type="Proteomes" id="UP000654004"/>
    </source>
</evidence>
<evidence type="ECO:0000313" key="5">
    <source>
        <dbReference type="EMBL" id="GGP74785.1"/>
    </source>
</evidence>
<accession>A0ABQ2QEB2</accession>
<dbReference type="InterPro" id="IPR008929">
    <property type="entry name" value="Chondroitin_lyas"/>
</dbReference>
<evidence type="ECO:0000256" key="3">
    <source>
        <dbReference type="SAM" id="SignalP"/>
    </source>
</evidence>
<dbReference type="EMBL" id="BMQW01000001">
    <property type="protein sequence ID" value="GGP74785.1"/>
    <property type="molecule type" value="Genomic_DNA"/>
</dbReference>
<evidence type="ECO:0000256" key="1">
    <source>
        <dbReference type="ARBA" id="ARBA00022729"/>
    </source>
</evidence>
<organism evidence="5 6">
    <name type="scientific">Shewanella ulleungensis</name>
    <dbReference type="NCBI Taxonomy" id="2282699"/>
    <lineage>
        <taxon>Bacteria</taxon>
        <taxon>Pseudomonadati</taxon>
        <taxon>Pseudomonadota</taxon>
        <taxon>Gammaproteobacteria</taxon>
        <taxon>Alteromonadales</taxon>
        <taxon>Shewanellaceae</taxon>
        <taxon>Shewanella</taxon>
    </lineage>
</organism>
<comment type="caution">
    <text evidence="5">The sequence shown here is derived from an EMBL/GenBank/DDBJ whole genome shotgun (WGS) entry which is preliminary data.</text>
</comment>
<keyword evidence="6" id="KW-1185">Reference proteome</keyword>
<dbReference type="RefSeq" id="WP_188952735.1">
    <property type="nucleotide sequence ID" value="NZ_BMQW01000001.1"/>
</dbReference>
<feature type="signal peptide" evidence="3">
    <location>
        <begin position="1"/>
        <end position="23"/>
    </location>
</feature>
<keyword evidence="2" id="KW-0456">Lyase</keyword>
<sequence length="418" mass="47346">MTVFKKVSLAACILTVLSSPLMASDFVFLDPQTLASNRTILHSADATTSMKRSYQLLLEEADLAIKSGPFSVTDKGMTPPSGDTHDYMSISPYWWPDNSKADGLPWIRHDGKTNPASKTDETDSKRIGNFTRSVRAIALAYYFSQDEKYAQQGIQLIRTWFINESTKMNPNVKFGQGVPGVADGRRSGIIDTRTLAERLLDAIAILSTSSQWTTADELAINQWYCEYLDWMIIDDLSGGPKGEAYSVNNHGTWYDYQLAGISYFLGNKPLAKQMVQKGKMRIDSQFEADGSQPHEIERTRAYHYHYFSLDPLVGLAQLGEKLGIDLWHYTNQQGGSLIKGIEFMAQYHDPVVKWPYSQKDKRRRVERMTPLYLKAGIALDKPEWISLATDTDFSGFNVKQDLSEVWAQRDIELLYLKQ</sequence>
<reference evidence="6" key="1">
    <citation type="journal article" date="2019" name="Int. J. Syst. Evol. Microbiol.">
        <title>The Global Catalogue of Microorganisms (GCM) 10K type strain sequencing project: providing services to taxonomists for standard genome sequencing and annotation.</title>
        <authorList>
            <consortium name="The Broad Institute Genomics Platform"/>
            <consortium name="The Broad Institute Genome Sequencing Center for Infectious Disease"/>
            <person name="Wu L."/>
            <person name="Ma J."/>
        </authorList>
    </citation>
    <scope>NUCLEOTIDE SEQUENCE [LARGE SCALE GENOMIC DNA]</scope>
    <source>
        <strain evidence="6">JCM 32305</strain>
    </source>
</reference>